<dbReference type="Pfam" id="PF13581">
    <property type="entry name" value="HATPase_c_2"/>
    <property type="match status" value="1"/>
</dbReference>
<sequence length="143" mass="15968">MGRAPVTKMVIPSKLSETQRVTEPLFQQIADHDYPEKAVFAIRLSVDEALTNAIRHGNCNDPEKQVAVEWAVTDKQVRITVTDEGCGFHPDHLPDPTESENLTRPCGRGVMLMQAYMTDVKFNKRGNQVTMIKDRDCVGPSAD</sequence>
<dbReference type="EMBL" id="JBGUBD010000005">
    <property type="protein sequence ID" value="MFA9478415.1"/>
    <property type="molecule type" value="Genomic_DNA"/>
</dbReference>
<evidence type="ECO:0000256" key="1">
    <source>
        <dbReference type="ARBA" id="ARBA00022527"/>
    </source>
</evidence>
<dbReference type="InterPro" id="IPR050267">
    <property type="entry name" value="Anti-sigma-factor_SerPK"/>
</dbReference>
<dbReference type="PANTHER" id="PTHR35526:SF3">
    <property type="entry name" value="ANTI-SIGMA-F FACTOR RSBW"/>
    <property type="match status" value="1"/>
</dbReference>
<keyword evidence="3" id="KW-0547">Nucleotide-binding</keyword>
<comment type="caution">
    <text evidence="3">The sequence shown here is derived from an EMBL/GenBank/DDBJ whole genome shotgun (WGS) entry which is preliminary data.</text>
</comment>
<dbReference type="PANTHER" id="PTHR35526">
    <property type="entry name" value="ANTI-SIGMA-F FACTOR RSBW-RELATED"/>
    <property type="match status" value="1"/>
</dbReference>
<name>A0ABV4U482_9BACT</name>
<reference evidence="3 4" key="1">
    <citation type="submission" date="2024-08" db="EMBL/GenBank/DDBJ databases">
        <title>Whole-genome sequencing of halo(alkali)philic microorganisms from hypersaline lakes.</title>
        <authorList>
            <person name="Sorokin D.Y."/>
            <person name="Merkel A.Y."/>
            <person name="Messina E."/>
            <person name="Yakimov M."/>
        </authorList>
    </citation>
    <scope>NUCLEOTIDE SEQUENCE [LARGE SCALE GENOMIC DNA]</scope>
    <source>
        <strain evidence="3 4">AB-hyl4</strain>
    </source>
</reference>
<proteinExistence type="predicted"/>
<gene>
    <name evidence="3" type="ORF">ACERK3_08910</name>
</gene>
<evidence type="ECO:0000313" key="4">
    <source>
        <dbReference type="Proteomes" id="UP001575105"/>
    </source>
</evidence>
<keyword evidence="1" id="KW-0723">Serine/threonine-protein kinase</keyword>
<keyword evidence="1" id="KW-0808">Transferase</keyword>
<dbReference type="SUPFAM" id="SSF55874">
    <property type="entry name" value="ATPase domain of HSP90 chaperone/DNA topoisomerase II/histidine kinase"/>
    <property type="match status" value="1"/>
</dbReference>
<evidence type="ECO:0000313" key="3">
    <source>
        <dbReference type="EMBL" id="MFA9478415.1"/>
    </source>
</evidence>
<dbReference type="InterPro" id="IPR036890">
    <property type="entry name" value="HATPase_C_sf"/>
</dbReference>
<dbReference type="Gene3D" id="3.30.565.10">
    <property type="entry name" value="Histidine kinase-like ATPase, C-terminal domain"/>
    <property type="match status" value="1"/>
</dbReference>
<dbReference type="Proteomes" id="UP001575105">
    <property type="component" value="Unassembled WGS sequence"/>
</dbReference>
<organism evidence="3 4">
    <name type="scientific">Natronomicrosphaera hydrolytica</name>
    <dbReference type="NCBI Taxonomy" id="3242702"/>
    <lineage>
        <taxon>Bacteria</taxon>
        <taxon>Pseudomonadati</taxon>
        <taxon>Planctomycetota</taxon>
        <taxon>Phycisphaerae</taxon>
        <taxon>Phycisphaerales</taxon>
        <taxon>Phycisphaeraceae</taxon>
        <taxon>Natronomicrosphaera</taxon>
    </lineage>
</organism>
<dbReference type="GO" id="GO:0005524">
    <property type="term" value="F:ATP binding"/>
    <property type="evidence" value="ECO:0007669"/>
    <property type="project" value="UniProtKB-KW"/>
</dbReference>
<protein>
    <submittedName>
        <fullName evidence="3">ATP-binding protein</fullName>
    </submittedName>
</protein>
<feature type="domain" description="Histidine kinase/HSP90-like ATPase" evidence="2">
    <location>
        <begin position="30"/>
        <end position="133"/>
    </location>
</feature>
<dbReference type="RefSeq" id="WP_425345343.1">
    <property type="nucleotide sequence ID" value="NZ_JBGUBD010000005.1"/>
</dbReference>
<evidence type="ECO:0000259" key="2">
    <source>
        <dbReference type="Pfam" id="PF13581"/>
    </source>
</evidence>
<accession>A0ABV4U482</accession>
<keyword evidence="4" id="KW-1185">Reference proteome</keyword>
<dbReference type="CDD" id="cd16936">
    <property type="entry name" value="HATPase_RsbW-like"/>
    <property type="match status" value="1"/>
</dbReference>
<dbReference type="InterPro" id="IPR003594">
    <property type="entry name" value="HATPase_dom"/>
</dbReference>
<keyword evidence="1" id="KW-0418">Kinase</keyword>
<keyword evidence="3" id="KW-0067">ATP-binding</keyword>